<accession>A0A844XV59</accession>
<feature type="region of interest" description="Disordered" evidence="1">
    <location>
        <begin position="19"/>
        <end position="44"/>
    </location>
</feature>
<dbReference type="OrthoDB" id="7397437at2"/>
<gene>
    <name evidence="2" type="ORF">GRI69_13445</name>
</gene>
<name>A0A844XV59_9SPHN</name>
<protein>
    <submittedName>
        <fullName evidence="2">Uncharacterized protein</fullName>
    </submittedName>
</protein>
<proteinExistence type="predicted"/>
<dbReference type="AlphaFoldDB" id="A0A844XV59"/>
<dbReference type="RefSeq" id="WP_160728787.1">
    <property type="nucleotide sequence ID" value="NZ_WTYC01000008.1"/>
</dbReference>
<dbReference type="EMBL" id="WTYC01000008">
    <property type="protein sequence ID" value="MXO49259.1"/>
    <property type="molecule type" value="Genomic_DNA"/>
</dbReference>
<feature type="compositionally biased region" description="Pro residues" evidence="1">
    <location>
        <begin position="25"/>
        <end position="36"/>
    </location>
</feature>
<dbReference type="PROSITE" id="PS51257">
    <property type="entry name" value="PROKAR_LIPOPROTEIN"/>
    <property type="match status" value="1"/>
</dbReference>
<evidence type="ECO:0000313" key="3">
    <source>
        <dbReference type="Proteomes" id="UP000448199"/>
    </source>
</evidence>
<organism evidence="2 3">
    <name type="scientific">Qipengyuania vulgaris</name>
    <dbReference type="NCBI Taxonomy" id="291985"/>
    <lineage>
        <taxon>Bacteria</taxon>
        <taxon>Pseudomonadati</taxon>
        <taxon>Pseudomonadota</taxon>
        <taxon>Alphaproteobacteria</taxon>
        <taxon>Sphingomonadales</taxon>
        <taxon>Erythrobacteraceae</taxon>
        <taxon>Qipengyuania</taxon>
    </lineage>
</organism>
<reference evidence="2 3" key="1">
    <citation type="submission" date="2019-12" db="EMBL/GenBank/DDBJ databases">
        <title>Genomic-based taxomic classification of the family Erythrobacteraceae.</title>
        <authorList>
            <person name="Xu L."/>
        </authorList>
    </citation>
    <scope>NUCLEOTIDE SEQUENCE [LARGE SCALE GENOMIC DNA]</scope>
    <source>
        <strain evidence="2 3">DSM 17792</strain>
    </source>
</reference>
<keyword evidence="3" id="KW-1185">Reference proteome</keyword>
<evidence type="ECO:0000313" key="2">
    <source>
        <dbReference type="EMBL" id="MXO49259.1"/>
    </source>
</evidence>
<sequence>MSLKFFVAIAGPLALSGCATSGPSREPPAMPLPPAPQSSEPGRLAPMTDAVKALYGEWRPVSGPGVSREDRLTIWSPMFSFGSGCELTQGQLRDLGDGRYALDDYTRLASHCNPQERLAPFDTGEVRIVPVDGNTIRIERGGETWVFAKVDVAATVPREDFVRGEWLLADQRGRPYRGEELTRVTFGPEYSVDAENCDFASNGWHTDRDGEVRTGGSRYRMSERCRVRTLGDELAKLAGEVSYRAEPFETRMTVMIGRERATLVPAARFPELAPEAEAIEPHPWAAKLAEAAARMAPELRDGIALRAIGIGGEGQPGVEQSADARALAFAGLSSWQYAQAQSAGVVPAAGGTSRTLAENFAIAPIVVRAVLEGIRPVDRGDGLSLDYLYRVRQGWRGGRQTGDLLLVRMPALDGKSRSPVITPEPGAEVVLLASRTGYLARSLMEGNPPSFDTRVVQMTLPLMRIEDGRLAEAVAGVDVLGSASFAGTSVEEARALAISVGNRMAELAPPRPSDNFGNPTVRRYFITRIGERELADPTRLWIEYDGSTNFGNPHGYGGVTAYFDGCTPVGRARSEAGWIVYAHAVACPGNNPDGTPITEPAVAEVVRWIDEHSFPDVICVSTCPINPDYTVPLPGGDVILKPMLR</sequence>
<dbReference type="Proteomes" id="UP000448199">
    <property type="component" value="Unassembled WGS sequence"/>
</dbReference>
<evidence type="ECO:0000256" key="1">
    <source>
        <dbReference type="SAM" id="MobiDB-lite"/>
    </source>
</evidence>
<comment type="caution">
    <text evidence="2">The sequence shown here is derived from an EMBL/GenBank/DDBJ whole genome shotgun (WGS) entry which is preliminary data.</text>
</comment>